<comment type="caution">
    <text evidence="1">The sequence shown here is derived from an EMBL/GenBank/DDBJ whole genome shotgun (WGS) entry which is preliminary data.</text>
</comment>
<proteinExistence type="predicted"/>
<protein>
    <submittedName>
        <fullName evidence="1">Uncharacterized protein</fullName>
    </submittedName>
</protein>
<keyword evidence="2" id="KW-1185">Reference proteome</keyword>
<evidence type="ECO:0000313" key="1">
    <source>
        <dbReference type="EMBL" id="KAH7990689.1"/>
    </source>
</evidence>
<accession>A0ACB8EDL9</accession>
<dbReference type="Proteomes" id="UP000827872">
    <property type="component" value="Linkage Group LG16"/>
</dbReference>
<gene>
    <name evidence="1" type="ORF">K3G42_010089</name>
</gene>
<name>A0ACB8EDL9_9SAUR</name>
<evidence type="ECO:0000313" key="2">
    <source>
        <dbReference type="Proteomes" id="UP000827872"/>
    </source>
</evidence>
<dbReference type="EMBL" id="CM037629">
    <property type="protein sequence ID" value="KAH7990689.1"/>
    <property type="molecule type" value="Genomic_DNA"/>
</dbReference>
<organism evidence="1 2">
    <name type="scientific">Sphaerodactylus townsendi</name>
    <dbReference type="NCBI Taxonomy" id="933632"/>
    <lineage>
        <taxon>Eukaryota</taxon>
        <taxon>Metazoa</taxon>
        <taxon>Chordata</taxon>
        <taxon>Craniata</taxon>
        <taxon>Vertebrata</taxon>
        <taxon>Euteleostomi</taxon>
        <taxon>Lepidosauria</taxon>
        <taxon>Squamata</taxon>
        <taxon>Bifurcata</taxon>
        <taxon>Gekkota</taxon>
        <taxon>Sphaerodactylidae</taxon>
        <taxon>Sphaerodactylus</taxon>
    </lineage>
</organism>
<reference evidence="1" key="1">
    <citation type="submission" date="2021-08" db="EMBL/GenBank/DDBJ databases">
        <title>The first chromosome-level gecko genome reveals the dynamic sex chromosomes of Neotropical dwarf geckos (Sphaerodactylidae: Sphaerodactylus).</title>
        <authorList>
            <person name="Pinto B.J."/>
            <person name="Keating S.E."/>
            <person name="Gamble T."/>
        </authorList>
    </citation>
    <scope>NUCLEOTIDE SEQUENCE</scope>
    <source>
        <strain evidence="1">TG3544</strain>
    </source>
</reference>
<sequence length="614" mass="70349">MEKQFNLMTKGFSELREVIDRKPQTRVWNPPASSKTNPSRASQVIQQYYKKQVTQQNMTPLLEGYMTEVENLQKGFLMRPGCPKYSHMATSTSALDSPFPKSSRPLSNLSTMALSSQLSLDDLNADFSYSEPISFGYRTVPATYSQSMDGLQNLKNVTELSVYHPQVRIQSPAKVPWYVSVLQEKDQLLQQLGSELNRLSNCEAECVRKDELISVLREEADNIQGQLELLQKGGILDQKVAPKVKEMAKEAKEEAFEERAPRRGWLSPALSGQTNVPDEFRQEIEHFKFELAQSDKALGHKVNILSETLLRNQEELEELEKEYIELQQKENEESREEVLCSLGSRAVLVGEVEQELEPEPGGEEETTLHKLQESQRMNDELYSELEKVKNNYDVASGAISSLQRQLSFVESQLRRAHAEQGLLQKELQERGNQLEAMTTKFCNLREERKHEEMMGTIERENNALRQVVSDLESKLAEKTQQIDELHADINRLQAQLVINQHHTGKQLIQQKELQRQLDILRRVEQQTRVMLEAVGTRFERFRSKILQATYSSPSTKLPQSEIGDDEVLEALQKIINDRLEFYQMLRQKGVKLPALSMEQTVTPPSPSKKKSSSK</sequence>